<sequence length="129" mass="14955">MSDYLPEEIMDMAICLGASDVLLENVDLHTRQRLWFQQDGAPAHSARVVRRTLNNVFRNGWLGMGGTVEFPPRSPDLTPLDFFLWGYLKNIIYQVEPTTPEDMKRRIMETLQQLGTATLQRVENSFRNR</sequence>
<protein>
    <recommendedName>
        <fullName evidence="3">Transposable element tc3 transposase</fullName>
    </recommendedName>
</protein>
<feature type="non-terminal residue" evidence="1">
    <location>
        <position position="129"/>
    </location>
</feature>
<accession>A0A0J7N9H2</accession>
<organism evidence="1 2">
    <name type="scientific">Lasius niger</name>
    <name type="common">Black garden ant</name>
    <dbReference type="NCBI Taxonomy" id="67767"/>
    <lineage>
        <taxon>Eukaryota</taxon>
        <taxon>Metazoa</taxon>
        <taxon>Ecdysozoa</taxon>
        <taxon>Arthropoda</taxon>
        <taxon>Hexapoda</taxon>
        <taxon>Insecta</taxon>
        <taxon>Pterygota</taxon>
        <taxon>Neoptera</taxon>
        <taxon>Endopterygota</taxon>
        <taxon>Hymenoptera</taxon>
        <taxon>Apocrita</taxon>
        <taxon>Aculeata</taxon>
        <taxon>Formicoidea</taxon>
        <taxon>Formicidae</taxon>
        <taxon>Formicinae</taxon>
        <taxon>Lasius</taxon>
        <taxon>Lasius</taxon>
    </lineage>
</organism>
<gene>
    <name evidence="1" type="ORF">RF55_11059</name>
</gene>
<comment type="caution">
    <text evidence="1">The sequence shown here is derived from an EMBL/GenBank/DDBJ whole genome shotgun (WGS) entry which is preliminary data.</text>
</comment>
<dbReference type="Gene3D" id="3.30.420.10">
    <property type="entry name" value="Ribonuclease H-like superfamily/Ribonuclease H"/>
    <property type="match status" value="1"/>
</dbReference>
<dbReference type="PANTHER" id="PTHR47326:SF1">
    <property type="entry name" value="HTH PSQ-TYPE DOMAIN-CONTAINING PROTEIN"/>
    <property type="match status" value="1"/>
</dbReference>
<name>A0A0J7N9H2_LASNI</name>
<dbReference type="InterPro" id="IPR036397">
    <property type="entry name" value="RNaseH_sf"/>
</dbReference>
<evidence type="ECO:0000313" key="2">
    <source>
        <dbReference type="Proteomes" id="UP000036403"/>
    </source>
</evidence>
<keyword evidence="2" id="KW-1185">Reference proteome</keyword>
<evidence type="ECO:0000313" key="1">
    <source>
        <dbReference type="EMBL" id="KMQ89320.1"/>
    </source>
</evidence>
<proteinExistence type="predicted"/>
<reference evidence="1 2" key="1">
    <citation type="submission" date="2015-04" db="EMBL/GenBank/DDBJ databases">
        <title>Lasius niger genome sequencing.</title>
        <authorList>
            <person name="Konorov E.A."/>
            <person name="Nikitin M.A."/>
            <person name="Kirill M.V."/>
            <person name="Chang P."/>
        </authorList>
    </citation>
    <scope>NUCLEOTIDE SEQUENCE [LARGE SCALE GENOMIC DNA]</scope>
    <source>
        <tissue evidence="1">Whole</tissue>
    </source>
</reference>
<dbReference type="GO" id="GO:0003676">
    <property type="term" value="F:nucleic acid binding"/>
    <property type="evidence" value="ECO:0007669"/>
    <property type="project" value="InterPro"/>
</dbReference>
<dbReference type="AlphaFoldDB" id="A0A0J7N9H2"/>
<dbReference type="PaxDb" id="67767-A0A0J7N9H2"/>
<dbReference type="STRING" id="67767.A0A0J7N9H2"/>
<dbReference type="OrthoDB" id="9986793at2759"/>
<evidence type="ECO:0008006" key="3">
    <source>
        <dbReference type="Google" id="ProtNLM"/>
    </source>
</evidence>
<dbReference type="EMBL" id="LBMM01007897">
    <property type="protein sequence ID" value="KMQ89320.1"/>
    <property type="molecule type" value="Genomic_DNA"/>
</dbReference>
<dbReference type="PANTHER" id="PTHR47326">
    <property type="entry name" value="TRANSPOSABLE ELEMENT TC3 TRANSPOSASE-LIKE PROTEIN"/>
    <property type="match status" value="1"/>
</dbReference>
<dbReference type="Proteomes" id="UP000036403">
    <property type="component" value="Unassembled WGS sequence"/>
</dbReference>